<proteinExistence type="predicted"/>
<reference evidence="1" key="2">
    <citation type="journal article" date="2015" name="Fish Shellfish Immunol.">
        <title>Early steps in the European eel (Anguilla anguilla)-Vibrio vulnificus interaction in the gills: Role of the RtxA13 toxin.</title>
        <authorList>
            <person name="Callol A."/>
            <person name="Pajuelo D."/>
            <person name="Ebbesson L."/>
            <person name="Teles M."/>
            <person name="MacKenzie S."/>
            <person name="Amaro C."/>
        </authorList>
    </citation>
    <scope>NUCLEOTIDE SEQUENCE</scope>
</reference>
<reference evidence="1" key="1">
    <citation type="submission" date="2014-11" db="EMBL/GenBank/DDBJ databases">
        <authorList>
            <person name="Amaro Gonzalez C."/>
        </authorList>
    </citation>
    <scope>NUCLEOTIDE SEQUENCE</scope>
</reference>
<dbReference type="AlphaFoldDB" id="A0A0E9VEH9"/>
<sequence length="50" mass="5589">MLHCLKGLKHFSIAICNYSLSSVGKLCPCERMKLSFGKVVFCSSPQFHVL</sequence>
<name>A0A0E9VEH9_ANGAN</name>
<dbReference type="EMBL" id="GBXM01032171">
    <property type="protein sequence ID" value="JAH76406.1"/>
    <property type="molecule type" value="Transcribed_RNA"/>
</dbReference>
<protein>
    <submittedName>
        <fullName evidence="1">Uncharacterized protein</fullName>
    </submittedName>
</protein>
<accession>A0A0E9VEH9</accession>
<organism evidence="1">
    <name type="scientific">Anguilla anguilla</name>
    <name type="common">European freshwater eel</name>
    <name type="synonym">Muraena anguilla</name>
    <dbReference type="NCBI Taxonomy" id="7936"/>
    <lineage>
        <taxon>Eukaryota</taxon>
        <taxon>Metazoa</taxon>
        <taxon>Chordata</taxon>
        <taxon>Craniata</taxon>
        <taxon>Vertebrata</taxon>
        <taxon>Euteleostomi</taxon>
        <taxon>Actinopterygii</taxon>
        <taxon>Neopterygii</taxon>
        <taxon>Teleostei</taxon>
        <taxon>Anguilliformes</taxon>
        <taxon>Anguillidae</taxon>
        <taxon>Anguilla</taxon>
    </lineage>
</organism>
<evidence type="ECO:0000313" key="1">
    <source>
        <dbReference type="EMBL" id="JAH76406.1"/>
    </source>
</evidence>